<dbReference type="InterPro" id="IPR007110">
    <property type="entry name" value="Ig-like_dom"/>
</dbReference>
<evidence type="ECO:0000313" key="2">
    <source>
        <dbReference type="EMBL" id="KAK4328665.1"/>
    </source>
</evidence>
<sequence length="185" mass="20554">MCEVLKSVILLLCYKSVGVDGGELLRGIQVPHFALVGGLVTLGCSFHLDGTALYSLKWYHNGIEFYRYVPTERFRPINIQPTHKFSVVEVYRSEERVTLSLGQLSLAASGVYQCEVIAEHPSFRTEKADATLTVLREPPSRPVMEGGRGVYAPSDVIRLTCSTPPAPSHHQPPTLTWFIKGQQAR</sequence>
<feature type="domain" description="Ig-like" evidence="1">
    <location>
        <begin position="139"/>
        <end position="185"/>
    </location>
</feature>
<dbReference type="PROSITE" id="PS50835">
    <property type="entry name" value="IG_LIKE"/>
    <property type="match status" value="2"/>
</dbReference>
<accession>A0AAE1QL24</accession>
<protein>
    <recommendedName>
        <fullName evidence="1">Ig-like domain-containing protein</fullName>
    </recommendedName>
</protein>
<dbReference type="SMART" id="SM00409">
    <property type="entry name" value="IG"/>
    <property type="match status" value="1"/>
</dbReference>
<comment type="caution">
    <text evidence="2">The sequence shown here is derived from an EMBL/GenBank/DDBJ whole genome shotgun (WGS) entry which is preliminary data.</text>
</comment>
<dbReference type="AlphaFoldDB" id="A0AAE1QL24"/>
<organism evidence="2 3">
    <name type="scientific">Petrolisthes manimaculis</name>
    <dbReference type="NCBI Taxonomy" id="1843537"/>
    <lineage>
        <taxon>Eukaryota</taxon>
        <taxon>Metazoa</taxon>
        <taxon>Ecdysozoa</taxon>
        <taxon>Arthropoda</taxon>
        <taxon>Crustacea</taxon>
        <taxon>Multicrustacea</taxon>
        <taxon>Malacostraca</taxon>
        <taxon>Eumalacostraca</taxon>
        <taxon>Eucarida</taxon>
        <taxon>Decapoda</taxon>
        <taxon>Pleocyemata</taxon>
        <taxon>Anomura</taxon>
        <taxon>Galatheoidea</taxon>
        <taxon>Porcellanidae</taxon>
        <taxon>Petrolisthes</taxon>
    </lineage>
</organism>
<proteinExistence type="predicted"/>
<keyword evidence="3" id="KW-1185">Reference proteome</keyword>
<dbReference type="Pfam" id="PF07686">
    <property type="entry name" value="V-set"/>
    <property type="match status" value="1"/>
</dbReference>
<dbReference type="Gene3D" id="2.60.40.10">
    <property type="entry name" value="Immunoglobulins"/>
    <property type="match status" value="1"/>
</dbReference>
<dbReference type="EMBL" id="JAWZYT010000067">
    <property type="protein sequence ID" value="KAK4328665.1"/>
    <property type="molecule type" value="Genomic_DNA"/>
</dbReference>
<dbReference type="InterPro" id="IPR003599">
    <property type="entry name" value="Ig_sub"/>
</dbReference>
<gene>
    <name evidence="2" type="ORF">Pmani_000931</name>
</gene>
<dbReference type="PANTHER" id="PTHR21261">
    <property type="entry name" value="BEAT PROTEIN"/>
    <property type="match status" value="1"/>
</dbReference>
<dbReference type="PANTHER" id="PTHR21261:SF15">
    <property type="entry name" value="BEATEN PATH IIIA, ISOFORM D-RELATED"/>
    <property type="match status" value="1"/>
</dbReference>
<dbReference type="InterPro" id="IPR013783">
    <property type="entry name" value="Ig-like_fold"/>
</dbReference>
<dbReference type="SUPFAM" id="SSF48726">
    <property type="entry name" value="Immunoglobulin"/>
    <property type="match status" value="1"/>
</dbReference>
<evidence type="ECO:0000313" key="3">
    <source>
        <dbReference type="Proteomes" id="UP001292094"/>
    </source>
</evidence>
<evidence type="ECO:0000259" key="1">
    <source>
        <dbReference type="PROSITE" id="PS50835"/>
    </source>
</evidence>
<dbReference type="InterPro" id="IPR036179">
    <property type="entry name" value="Ig-like_dom_sf"/>
</dbReference>
<dbReference type="InterPro" id="IPR013106">
    <property type="entry name" value="Ig_V-set"/>
</dbReference>
<reference evidence="2" key="1">
    <citation type="submission" date="2023-11" db="EMBL/GenBank/DDBJ databases">
        <title>Genome assemblies of two species of porcelain crab, Petrolisthes cinctipes and Petrolisthes manimaculis (Anomura: Porcellanidae).</title>
        <authorList>
            <person name="Angst P."/>
        </authorList>
    </citation>
    <scope>NUCLEOTIDE SEQUENCE</scope>
    <source>
        <strain evidence="2">PB745_02</strain>
        <tissue evidence="2">Gill</tissue>
    </source>
</reference>
<name>A0AAE1QL24_9EUCA</name>
<feature type="domain" description="Ig-like" evidence="1">
    <location>
        <begin position="37"/>
        <end position="133"/>
    </location>
</feature>
<dbReference type="Proteomes" id="UP001292094">
    <property type="component" value="Unassembled WGS sequence"/>
</dbReference>